<gene>
    <name evidence="1" type="ORF">DPMN_117908</name>
</gene>
<reference evidence="1" key="2">
    <citation type="submission" date="2020-11" db="EMBL/GenBank/DDBJ databases">
        <authorList>
            <person name="McCartney M.A."/>
            <person name="Auch B."/>
            <person name="Kono T."/>
            <person name="Mallez S."/>
            <person name="Becker A."/>
            <person name="Gohl D.M."/>
            <person name="Silverstein K.A.T."/>
            <person name="Koren S."/>
            <person name="Bechman K.B."/>
            <person name="Herman A."/>
            <person name="Abrahante J.E."/>
            <person name="Garbe J."/>
        </authorList>
    </citation>
    <scope>NUCLEOTIDE SEQUENCE</scope>
    <source>
        <strain evidence="1">Duluth1</strain>
        <tissue evidence="1">Whole animal</tissue>
    </source>
</reference>
<sequence length="91" mass="10487">MPKQLRHNNFLTAKSNVHYYIFAIDHRTAFTLRAFRFEGDSTGSLHVGPGQMAVVQHPEDLELLVNIYVYKGGKLVLPTDFICHNINIFLW</sequence>
<accession>A0A9D4GM59</accession>
<dbReference type="AlphaFoldDB" id="A0A9D4GM59"/>
<name>A0A9D4GM59_DREPO</name>
<comment type="caution">
    <text evidence="1">The sequence shown here is derived from an EMBL/GenBank/DDBJ whole genome shotgun (WGS) entry which is preliminary data.</text>
</comment>
<evidence type="ECO:0000313" key="2">
    <source>
        <dbReference type="Proteomes" id="UP000828390"/>
    </source>
</evidence>
<organism evidence="1 2">
    <name type="scientific">Dreissena polymorpha</name>
    <name type="common">Zebra mussel</name>
    <name type="synonym">Mytilus polymorpha</name>
    <dbReference type="NCBI Taxonomy" id="45954"/>
    <lineage>
        <taxon>Eukaryota</taxon>
        <taxon>Metazoa</taxon>
        <taxon>Spiralia</taxon>
        <taxon>Lophotrochozoa</taxon>
        <taxon>Mollusca</taxon>
        <taxon>Bivalvia</taxon>
        <taxon>Autobranchia</taxon>
        <taxon>Heteroconchia</taxon>
        <taxon>Euheterodonta</taxon>
        <taxon>Imparidentia</taxon>
        <taxon>Neoheterodontei</taxon>
        <taxon>Myida</taxon>
        <taxon>Dreissenoidea</taxon>
        <taxon>Dreissenidae</taxon>
        <taxon>Dreissena</taxon>
    </lineage>
</organism>
<dbReference type="EMBL" id="JAIWYP010000005">
    <property type="protein sequence ID" value="KAH3816392.1"/>
    <property type="molecule type" value="Genomic_DNA"/>
</dbReference>
<keyword evidence="2" id="KW-1185">Reference proteome</keyword>
<proteinExistence type="predicted"/>
<dbReference type="Proteomes" id="UP000828390">
    <property type="component" value="Unassembled WGS sequence"/>
</dbReference>
<reference evidence="1" key="1">
    <citation type="journal article" date="2019" name="bioRxiv">
        <title>The Genome of the Zebra Mussel, Dreissena polymorpha: A Resource for Invasive Species Research.</title>
        <authorList>
            <person name="McCartney M.A."/>
            <person name="Auch B."/>
            <person name="Kono T."/>
            <person name="Mallez S."/>
            <person name="Zhang Y."/>
            <person name="Obille A."/>
            <person name="Becker A."/>
            <person name="Abrahante J.E."/>
            <person name="Garbe J."/>
            <person name="Badalamenti J.P."/>
            <person name="Herman A."/>
            <person name="Mangelson H."/>
            <person name="Liachko I."/>
            <person name="Sullivan S."/>
            <person name="Sone E.D."/>
            <person name="Koren S."/>
            <person name="Silverstein K.A.T."/>
            <person name="Beckman K.B."/>
            <person name="Gohl D.M."/>
        </authorList>
    </citation>
    <scope>NUCLEOTIDE SEQUENCE</scope>
    <source>
        <strain evidence="1">Duluth1</strain>
        <tissue evidence="1">Whole animal</tissue>
    </source>
</reference>
<protein>
    <submittedName>
        <fullName evidence="1">Uncharacterized protein</fullName>
    </submittedName>
</protein>
<evidence type="ECO:0000313" key="1">
    <source>
        <dbReference type="EMBL" id="KAH3816392.1"/>
    </source>
</evidence>